<dbReference type="PANTHER" id="PTHR43619:SF2">
    <property type="entry name" value="S-ADENOSYL-L-METHIONINE-DEPENDENT METHYLTRANSFERASES SUPERFAMILY PROTEIN"/>
    <property type="match status" value="1"/>
</dbReference>
<keyword evidence="4" id="KW-1185">Reference proteome</keyword>
<organism evidence="3 4">
    <name type="scientific">Chitinophaga silvisoli</name>
    <dbReference type="NCBI Taxonomy" id="2291814"/>
    <lineage>
        <taxon>Bacteria</taxon>
        <taxon>Pseudomonadati</taxon>
        <taxon>Bacteroidota</taxon>
        <taxon>Chitinophagia</taxon>
        <taxon>Chitinophagales</taxon>
        <taxon>Chitinophagaceae</taxon>
        <taxon>Chitinophaga</taxon>
    </lineage>
</organism>
<evidence type="ECO:0008006" key="5">
    <source>
        <dbReference type="Google" id="ProtNLM"/>
    </source>
</evidence>
<dbReference type="GO" id="GO:0032259">
    <property type="term" value="P:methylation"/>
    <property type="evidence" value="ECO:0007669"/>
    <property type="project" value="UniProtKB-KW"/>
</dbReference>
<proteinExistence type="predicted"/>
<sequence>MKTVENKLPVASSAALLLSVVKSLYTDGWGHEYLSHIDFSAVEKPAQELSGITPLFSEILLLRKQMVRYLIRQLLVDHPHQQVCILAAGLDPLGLQIAEYFPEQLTSIYEIDTCHMQEKQALYAAVSYNDGRLHTLHADITHTQQMMEMLIAAGYRPHEPTIIVFEGIMHYMPEEHFLRVMRCFCSRVRNNAVIMDYTIPEEEMSSSYISLARALSEIMEINMTYTRKKVLNLLSLLEAEITGVYDMQAAEYVLHGYNKWFRGRGEGLLEMAAFRI</sequence>
<dbReference type="InterPro" id="IPR007213">
    <property type="entry name" value="Ppm1/Ppm2/Tcmp"/>
</dbReference>
<dbReference type="AlphaFoldDB" id="A0A3E1P3Y2"/>
<dbReference type="GO" id="GO:0008168">
    <property type="term" value="F:methyltransferase activity"/>
    <property type="evidence" value="ECO:0007669"/>
    <property type="project" value="UniProtKB-KW"/>
</dbReference>
<evidence type="ECO:0000313" key="3">
    <source>
        <dbReference type="EMBL" id="RFM34885.1"/>
    </source>
</evidence>
<accession>A0A3E1P3Y2</accession>
<keyword evidence="2" id="KW-0808">Transferase</keyword>
<evidence type="ECO:0000256" key="2">
    <source>
        <dbReference type="ARBA" id="ARBA00022679"/>
    </source>
</evidence>
<protein>
    <recommendedName>
        <fullName evidence="5">Class I SAM-dependent methyltransferase</fullName>
    </recommendedName>
</protein>
<dbReference type="Gene3D" id="3.40.50.150">
    <property type="entry name" value="Vaccinia Virus protein VP39"/>
    <property type="match status" value="1"/>
</dbReference>
<evidence type="ECO:0000256" key="1">
    <source>
        <dbReference type="ARBA" id="ARBA00022603"/>
    </source>
</evidence>
<dbReference type="RefSeq" id="WP_116853541.1">
    <property type="nucleotide sequence ID" value="NZ_QTJV01000003.1"/>
</dbReference>
<dbReference type="Pfam" id="PF04072">
    <property type="entry name" value="LCM"/>
    <property type="match status" value="1"/>
</dbReference>
<dbReference type="Proteomes" id="UP000261174">
    <property type="component" value="Unassembled WGS sequence"/>
</dbReference>
<dbReference type="OrthoDB" id="652025at2"/>
<reference evidence="3 4" key="1">
    <citation type="submission" date="2018-08" db="EMBL/GenBank/DDBJ databases">
        <title>Chitinophaga sp. K20C18050901, a novel bacterium isolated from forest soil.</title>
        <authorList>
            <person name="Wang C."/>
        </authorList>
    </citation>
    <scope>NUCLEOTIDE SEQUENCE [LARGE SCALE GENOMIC DNA]</scope>
    <source>
        <strain evidence="3 4">K20C18050901</strain>
    </source>
</reference>
<keyword evidence="1" id="KW-0489">Methyltransferase</keyword>
<evidence type="ECO:0000313" key="4">
    <source>
        <dbReference type="Proteomes" id="UP000261174"/>
    </source>
</evidence>
<dbReference type="EMBL" id="QTJV01000003">
    <property type="protein sequence ID" value="RFM34885.1"/>
    <property type="molecule type" value="Genomic_DNA"/>
</dbReference>
<name>A0A3E1P3Y2_9BACT</name>
<dbReference type="PANTHER" id="PTHR43619">
    <property type="entry name" value="S-ADENOSYL-L-METHIONINE-DEPENDENT METHYLTRANSFERASE YKTD-RELATED"/>
    <property type="match status" value="1"/>
</dbReference>
<dbReference type="SUPFAM" id="SSF53335">
    <property type="entry name" value="S-adenosyl-L-methionine-dependent methyltransferases"/>
    <property type="match status" value="1"/>
</dbReference>
<comment type="caution">
    <text evidence="3">The sequence shown here is derived from an EMBL/GenBank/DDBJ whole genome shotgun (WGS) entry which is preliminary data.</text>
</comment>
<dbReference type="InterPro" id="IPR029063">
    <property type="entry name" value="SAM-dependent_MTases_sf"/>
</dbReference>
<gene>
    <name evidence="3" type="ORF">DXN04_11705</name>
</gene>